<dbReference type="Proteomes" id="UP000197468">
    <property type="component" value="Unassembled WGS sequence"/>
</dbReference>
<dbReference type="PANTHER" id="PTHR35011">
    <property type="entry name" value="2,3-DIKETO-L-GULONATE TRAP TRANSPORTER SMALL PERMEASE PROTEIN YIAM"/>
    <property type="match status" value="1"/>
</dbReference>
<feature type="transmembrane region" description="Helical" evidence="9">
    <location>
        <begin position="21"/>
        <end position="41"/>
    </location>
</feature>
<keyword evidence="7 9" id="KW-0472">Membrane</keyword>
<evidence type="ECO:0000256" key="3">
    <source>
        <dbReference type="ARBA" id="ARBA00022475"/>
    </source>
</evidence>
<evidence type="ECO:0000256" key="4">
    <source>
        <dbReference type="ARBA" id="ARBA00022519"/>
    </source>
</evidence>
<feature type="transmembrane region" description="Helical" evidence="9">
    <location>
        <begin position="156"/>
        <end position="174"/>
    </location>
</feature>
<feature type="domain" description="Tripartite ATP-independent periplasmic transporters DctQ component" evidence="10">
    <location>
        <begin position="30"/>
        <end position="183"/>
    </location>
</feature>
<keyword evidence="3" id="KW-1003">Cell membrane</keyword>
<proteinExistence type="inferred from homology"/>
<evidence type="ECO:0000256" key="6">
    <source>
        <dbReference type="ARBA" id="ARBA00022989"/>
    </source>
</evidence>
<evidence type="ECO:0000313" key="12">
    <source>
        <dbReference type="Proteomes" id="UP000197468"/>
    </source>
</evidence>
<comment type="caution">
    <text evidence="11">The sequence shown here is derived from an EMBL/GenBank/DDBJ whole genome shotgun (WGS) entry which is preliminary data.</text>
</comment>
<dbReference type="PANTHER" id="PTHR35011:SF4">
    <property type="entry name" value="SLL1102 PROTEIN"/>
    <property type="match status" value="1"/>
</dbReference>
<feature type="transmembrane region" description="Helical" evidence="9">
    <location>
        <begin position="91"/>
        <end position="111"/>
    </location>
</feature>
<gene>
    <name evidence="11" type="ORF">CDN99_05505</name>
</gene>
<dbReference type="Pfam" id="PF04290">
    <property type="entry name" value="DctQ"/>
    <property type="match status" value="1"/>
</dbReference>
<sequence>MNALLAFAKGIDWLTDRFGALAAWAVLLSCLISAANAVIRYGLDISSNAFLEIQWYLFAACVMLGAAQVLRLNEHVRVDIVYTRLRGHGKVYVDLFGLIVFLLPVMIYAGWLSWDFFLVKLTTGMRADDTIASLGLGGYLWKLISSGEVSGNAGGLIRWPVALTLPLGFALVSLQGLSEIIKRIGYLAHRVEMDTHYERPLQ</sequence>
<keyword evidence="11" id="KW-0762">Sugar transport</keyword>
<evidence type="ECO:0000259" key="10">
    <source>
        <dbReference type="Pfam" id="PF04290"/>
    </source>
</evidence>
<dbReference type="GO" id="GO:0005886">
    <property type="term" value="C:plasma membrane"/>
    <property type="evidence" value="ECO:0007669"/>
    <property type="project" value="UniProtKB-SubCell"/>
</dbReference>
<evidence type="ECO:0000313" key="11">
    <source>
        <dbReference type="EMBL" id="OWQ91833.1"/>
    </source>
</evidence>
<dbReference type="InterPro" id="IPR055348">
    <property type="entry name" value="DctQ"/>
</dbReference>
<evidence type="ECO:0000256" key="5">
    <source>
        <dbReference type="ARBA" id="ARBA00022692"/>
    </source>
</evidence>
<keyword evidence="6 9" id="KW-1133">Transmembrane helix</keyword>
<evidence type="ECO:0000256" key="2">
    <source>
        <dbReference type="ARBA" id="ARBA00022448"/>
    </source>
</evidence>
<evidence type="ECO:0000256" key="8">
    <source>
        <dbReference type="ARBA" id="ARBA00038436"/>
    </source>
</evidence>
<dbReference type="OrthoDB" id="9795655at2"/>
<dbReference type="GO" id="GO:0022857">
    <property type="term" value="F:transmembrane transporter activity"/>
    <property type="evidence" value="ECO:0007669"/>
    <property type="project" value="UniProtKB-UniRule"/>
</dbReference>
<evidence type="ECO:0000256" key="7">
    <source>
        <dbReference type="ARBA" id="ARBA00023136"/>
    </source>
</evidence>
<reference evidence="11 12" key="1">
    <citation type="journal article" date="2008" name="Int. J. Syst. Evol. Microbiol.">
        <title>Description of Roseateles aquatilis sp. nov. and Roseateles terrae sp. nov., in the class Betaproteobacteria, and emended description of the genus Roseateles.</title>
        <authorList>
            <person name="Gomila M."/>
            <person name="Bowien B."/>
            <person name="Falsen E."/>
            <person name="Moore E.R."/>
            <person name="Lalucat J."/>
        </authorList>
    </citation>
    <scope>NUCLEOTIDE SEQUENCE [LARGE SCALE GENOMIC DNA]</scope>
    <source>
        <strain evidence="11 12">CCUG 48205</strain>
    </source>
</reference>
<keyword evidence="12" id="KW-1185">Reference proteome</keyword>
<comment type="function">
    <text evidence="9">Part of the tripartite ATP-independent periplasmic (TRAP) transport system.</text>
</comment>
<keyword evidence="2 9" id="KW-0813">Transport</keyword>
<keyword evidence="5 9" id="KW-0812">Transmembrane</keyword>
<dbReference type="EMBL" id="NIOF01000002">
    <property type="protein sequence ID" value="OWQ91833.1"/>
    <property type="molecule type" value="Genomic_DNA"/>
</dbReference>
<protein>
    <recommendedName>
        <fullName evidence="9">TRAP transporter small permease protein</fullName>
    </recommendedName>
</protein>
<evidence type="ECO:0000256" key="1">
    <source>
        <dbReference type="ARBA" id="ARBA00004429"/>
    </source>
</evidence>
<comment type="similarity">
    <text evidence="8 9">Belongs to the TRAP transporter small permease family.</text>
</comment>
<dbReference type="InterPro" id="IPR007387">
    <property type="entry name" value="TRAP_DctQ"/>
</dbReference>
<comment type="subcellular location">
    <subcellularLocation>
        <location evidence="1 9">Cell inner membrane</location>
        <topology evidence="1 9">Multi-pass membrane protein</topology>
    </subcellularLocation>
</comment>
<comment type="subunit">
    <text evidence="9">The complex comprises the extracytoplasmic solute receptor protein and the two transmembrane proteins.</text>
</comment>
<dbReference type="RefSeq" id="WP_088383484.1">
    <property type="nucleotide sequence ID" value="NZ_NIOF01000002.1"/>
</dbReference>
<organism evidence="11 12">
    <name type="scientific">Roseateles aquatilis</name>
    <dbReference type="NCBI Taxonomy" id="431061"/>
    <lineage>
        <taxon>Bacteria</taxon>
        <taxon>Pseudomonadati</taxon>
        <taxon>Pseudomonadota</taxon>
        <taxon>Betaproteobacteria</taxon>
        <taxon>Burkholderiales</taxon>
        <taxon>Sphaerotilaceae</taxon>
        <taxon>Roseateles</taxon>
    </lineage>
</organism>
<keyword evidence="4 9" id="KW-0997">Cell inner membrane</keyword>
<evidence type="ECO:0000256" key="9">
    <source>
        <dbReference type="RuleBase" id="RU369079"/>
    </source>
</evidence>
<name>A0A246JH35_9BURK</name>
<feature type="transmembrane region" description="Helical" evidence="9">
    <location>
        <begin position="53"/>
        <end position="70"/>
    </location>
</feature>
<accession>A0A246JH35</accession>
<dbReference type="AlphaFoldDB" id="A0A246JH35"/>